<gene>
    <name evidence="6" type="ORF">VNO78_28566</name>
</gene>
<dbReference type="Proteomes" id="UP001386955">
    <property type="component" value="Unassembled WGS sequence"/>
</dbReference>
<dbReference type="AlphaFoldDB" id="A0AAN9WY58"/>
<dbReference type="Pfam" id="PF01073">
    <property type="entry name" value="3Beta_HSD"/>
    <property type="match status" value="1"/>
</dbReference>
<dbReference type="InterPro" id="IPR036291">
    <property type="entry name" value="NAD(P)-bd_dom_sf"/>
</dbReference>
<dbReference type="FunFam" id="3.40.50.720:FF:000138">
    <property type="entry name" value="Short-chain dehydrogenase/reductase family 42E member 1"/>
    <property type="match status" value="1"/>
</dbReference>
<evidence type="ECO:0000313" key="7">
    <source>
        <dbReference type="Proteomes" id="UP001386955"/>
    </source>
</evidence>
<dbReference type="EMBL" id="JAYMYS010000008">
    <property type="protein sequence ID" value="KAK7382902.1"/>
    <property type="molecule type" value="Genomic_DNA"/>
</dbReference>
<reference evidence="6 7" key="1">
    <citation type="submission" date="2024-01" db="EMBL/GenBank/DDBJ databases">
        <title>The genomes of 5 underutilized Papilionoideae crops provide insights into root nodulation and disease resistanc.</title>
        <authorList>
            <person name="Jiang F."/>
        </authorList>
    </citation>
    <scope>NUCLEOTIDE SEQUENCE [LARGE SCALE GENOMIC DNA]</scope>
    <source>
        <strain evidence="6">DUOXIRENSHENG_FW03</strain>
        <tissue evidence="6">Leaves</tissue>
    </source>
</reference>
<evidence type="ECO:0000256" key="3">
    <source>
        <dbReference type="ARBA" id="ARBA00023027"/>
    </source>
</evidence>
<keyword evidence="4" id="KW-0472">Membrane</keyword>
<keyword evidence="7" id="KW-1185">Reference proteome</keyword>
<evidence type="ECO:0000256" key="4">
    <source>
        <dbReference type="SAM" id="Phobius"/>
    </source>
</evidence>
<sequence>MGLPYPLCGSCTLSSSDLPFFNLESNFDIPRMFTPLFLGGGIDGGARLTLDAITNAIPFVFELGVDFETCLEAPHIVMLSQKNEGIEGKAFVVTGGLGFVGSALCLELKRRGAREVRAFDLCPLSPWSCALKDKGVRCIQGDIACKEDVERALRGADCVFHLAAFGMSGKEMLQLGRVDEVNINGTCYVLDACLDLGIKRLVYCSTYNVVFGGQQIINGNETLPYFPIDHHVDPYGRSKSIAEQLVLKNNARTLKGDSGNRLYTCAVRPAAIYGPGEGRHLPRIITMARLGLLLFRIGDQTVKSDWLFVDNLVLALILASMGLLDDNPSKGKLPVAAGQAYFISDGSPVNSFDFLQPLLRSLDYELPKTSLPVHNALVIGRICWAVYTILYPWLNRWWLPQPFILPSEVHKVGVTHYFSYLKAKEEIGYVPMVTSQEGIDLTISYWQERKRTTLDGPTIYVWLFCVIGMISLFCGAFLPERGIMFLLRATCLFVFRSIWVTRLVFLLATAAHIVEAIYAWFLAKRVDHANAKGWFWQTFALGFFSLRLLLKRARK</sequence>
<dbReference type="PANTHER" id="PTHR43245">
    <property type="entry name" value="BIFUNCTIONAL POLYMYXIN RESISTANCE PROTEIN ARNA"/>
    <property type="match status" value="1"/>
</dbReference>
<dbReference type="Pfam" id="PF14934">
    <property type="entry name" value="TMEM254"/>
    <property type="match status" value="1"/>
</dbReference>
<keyword evidence="2" id="KW-0560">Oxidoreductase</keyword>
<dbReference type="GO" id="GO:0006694">
    <property type="term" value="P:steroid biosynthetic process"/>
    <property type="evidence" value="ECO:0007669"/>
    <property type="project" value="InterPro"/>
</dbReference>
<accession>A0AAN9WY58</accession>
<evidence type="ECO:0000313" key="6">
    <source>
        <dbReference type="EMBL" id="KAK7382902.1"/>
    </source>
</evidence>
<keyword evidence="4" id="KW-0812">Transmembrane</keyword>
<dbReference type="PANTHER" id="PTHR43245:SF51">
    <property type="entry name" value="SHORT CHAIN DEHYDROGENASE_REDUCTASE FAMILY 42E, MEMBER 2"/>
    <property type="match status" value="1"/>
</dbReference>
<organism evidence="6 7">
    <name type="scientific">Psophocarpus tetragonolobus</name>
    <name type="common">Winged bean</name>
    <name type="synonym">Dolichos tetragonolobus</name>
    <dbReference type="NCBI Taxonomy" id="3891"/>
    <lineage>
        <taxon>Eukaryota</taxon>
        <taxon>Viridiplantae</taxon>
        <taxon>Streptophyta</taxon>
        <taxon>Embryophyta</taxon>
        <taxon>Tracheophyta</taxon>
        <taxon>Spermatophyta</taxon>
        <taxon>Magnoliopsida</taxon>
        <taxon>eudicotyledons</taxon>
        <taxon>Gunneridae</taxon>
        <taxon>Pentapetalae</taxon>
        <taxon>rosids</taxon>
        <taxon>fabids</taxon>
        <taxon>Fabales</taxon>
        <taxon>Fabaceae</taxon>
        <taxon>Papilionoideae</taxon>
        <taxon>50 kb inversion clade</taxon>
        <taxon>NPAAA clade</taxon>
        <taxon>indigoferoid/millettioid clade</taxon>
        <taxon>Phaseoleae</taxon>
        <taxon>Psophocarpus</taxon>
    </lineage>
</organism>
<feature type="domain" description="3-beta hydroxysteroid dehydrogenase/isomerase" evidence="5">
    <location>
        <begin position="92"/>
        <end position="372"/>
    </location>
</feature>
<protein>
    <recommendedName>
        <fullName evidence="5">3-beta hydroxysteroid dehydrogenase/isomerase domain-containing protein</fullName>
    </recommendedName>
</protein>
<comment type="similarity">
    <text evidence="1">Belongs to the 3-beta-HSD family.</text>
</comment>
<dbReference type="InterPro" id="IPR002225">
    <property type="entry name" value="3Beta_OHSteriod_DH/Estase"/>
</dbReference>
<evidence type="ECO:0000259" key="5">
    <source>
        <dbReference type="Pfam" id="PF01073"/>
    </source>
</evidence>
<feature type="transmembrane region" description="Helical" evidence="4">
    <location>
        <begin position="499"/>
        <end position="521"/>
    </location>
</feature>
<feature type="transmembrane region" description="Helical" evidence="4">
    <location>
        <begin position="459"/>
        <end position="478"/>
    </location>
</feature>
<dbReference type="Gene3D" id="3.40.50.720">
    <property type="entry name" value="NAD(P)-binding Rossmann-like Domain"/>
    <property type="match status" value="1"/>
</dbReference>
<dbReference type="SUPFAM" id="SSF51735">
    <property type="entry name" value="NAD(P)-binding Rossmann-fold domains"/>
    <property type="match status" value="1"/>
</dbReference>
<proteinExistence type="inferred from homology"/>
<evidence type="ECO:0000256" key="2">
    <source>
        <dbReference type="ARBA" id="ARBA00023002"/>
    </source>
</evidence>
<feature type="transmembrane region" description="Helical" evidence="4">
    <location>
        <begin position="533"/>
        <end position="550"/>
    </location>
</feature>
<dbReference type="GO" id="GO:0016616">
    <property type="term" value="F:oxidoreductase activity, acting on the CH-OH group of donors, NAD or NADP as acceptor"/>
    <property type="evidence" value="ECO:0007669"/>
    <property type="project" value="InterPro"/>
</dbReference>
<comment type="caution">
    <text evidence="6">The sequence shown here is derived from an EMBL/GenBank/DDBJ whole genome shotgun (WGS) entry which is preliminary data.</text>
</comment>
<dbReference type="InterPro" id="IPR050177">
    <property type="entry name" value="Lipid_A_modif_metabolic_enz"/>
</dbReference>
<dbReference type="InterPro" id="IPR028110">
    <property type="entry name" value="TMEM254"/>
</dbReference>
<evidence type="ECO:0000256" key="1">
    <source>
        <dbReference type="ARBA" id="ARBA00009219"/>
    </source>
</evidence>
<keyword evidence="4" id="KW-1133">Transmembrane helix</keyword>
<name>A0AAN9WY58_PSOTE</name>
<keyword evidence="3" id="KW-0520">NAD</keyword>